<gene>
    <name evidence="3" type="ORF">AWH48_11725</name>
</gene>
<dbReference type="AlphaFoldDB" id="A0A177KN04"/>
<dbReference type="InterPro" id="IPR002104">
    <property type="entry name" value="Integrase_catalytic"/>
</dbReference>
<dbReference type="PROSITE" id="PS51898">
    <property type="entry name" value="TYR_RECOMBINASE"/>
    <property type="match status" value="1"/>
</dbReference>
<protein>
    <submittedName>
        <fullName evidence="3">Integrase</fullName>
    </submittedName>
</protein>
<feature type="domain" description="Tyr recombinase" evidence="2">
    <location>
        <begin position="1"/>
        <end position="57"/>
    </location>
</feature>
<dbReference type="GO" id="GO:0003677">
    <property type="term" value="F:DNA binding"/>
    <property type="evidence" value="ECO:0007669"/>
    <property type="project" value="InterPro"/>
</dbReference>
<sequence length="68" mass="7905">MYSQLPIHSLRHTHAVILLESGAQMKYIQERLGHGSMAITADVYSHISDRLNKETIDEFEKYVSRFLK</sequence>
<dbReference type="GO" id="GO:0015074">
    <property type="term" value="P:DNA integration"/>
    <property type="evidence" value="ECO:0007669"/>
    <property type="project" value="InterPro"/>
</dbReference>
<dbReference type="Pfam" id="PF00589">
    <property type="entry name" value="Phage_integrase"/>
    <property type="match status" value="1"/>
</dbReference>
<dbReference type="InterPro" id="IPR013762">
    <property type="entry name" value="Integrase-like_cat_sf"/>
</dbReference>
<proteinExistence type="predicted"/>
<dbReference type="Proteomes" id="UP000077271">
    <property type="component" value="Unassembled WGS sequence"/>
</dbReference>
<reference evidence="3 4" key="1">
    <citation type="submission" date="2016-01" db="EMBL/GenBank/DDBJ databases">
        <title>Investigation of taxonomic status of Bacillus aminovorans.</title>
        <authorList>
            <person name="Verma A."/>
            <person name="Pal Y."/>
            <person name="Krishnamurthi S."/>
        </authorList>
    </citation>
    <scope>NUCLEOTIDE SEQUENCE [LARGE SCALE GENOMIC DNA]</scope>
    <source>
        <strain evidence="3 4">DSM 4337</strain>
    </source>
</reference>
<dbReference type="Gene3D" id="1.10.443.10">
    <property type="entry name" value="Intergrase catalytic core"/>
    <property type="match status" value="1"/>
</dbReference>
<dbReference type="GO" id="GO:0006310">
    <property type="term" value="P:DNA recombination"/>
    <property type="evidence" value="ECO:0007669"/>
    <property type="project" value="UniProtKB-KW"/>
</dbReference>
<evidence type="ECO:0000256" key="1">
    <source>
        <dbReference type="ARBA" id="ARBA00023172"/>
    </source>
</evidence>
<dbReference type="SUPFAM" id="SSF56349">
    <property type="entry name" value="DNA breaking-rejoining enzymes"/>
    <property type="match status" value="1"/>
</dbReference>
<evidence type="ECO:0000259" key="2">
    <source>
        <dbReference type="PROSITE" id="PS51898"/>
    </source>
</evidence>
<accession>A0A177KN04</accession>
<evidence type="ECO:0000313" key="4">
    <source>
        <dbReference type="Proteomes" id="UP000077271"/>
    </source>
</evidence>
<organism evidence="3 4">
    <name type="scientific">Domibacillus aminovorans</name>
    <dbReference type="NCBI Taxonomy" id="29332"/>
    <lineage>
        <taxon>Bacteria</taxon>
        <taxon>Bacillati</taxon>
        <taxon>Bacillota</taxon>
        <taxon>Bacilli</taxon>
        <taxon>Bacillales</taxon>
        <taxon>Bacillaceae</taxon>
        <taxon>Domibacillus</taxon>
    </lineage>
</organism>
<keyword evidence="1" id="KW-0233">DNA recombination</keyword>
<dbReference type="EMBL" id="LQWZ01000035">
    <property type="protein sequence ID" value="OAH53951.1"/>
    <property type="molecule type" value="Genomic_DNA"/>
</dbReference>
<comment type="caution">
    <text evidence="3">The sequence shown here is derived from an EMBL/GenBank/DDBJ whole genome shotgun (WGS) entry which is preliminary data.</text>
</comment>
<name>A0A177KN04_9BACI</name>
<evidence type="ECO:0000313" key="3">
    <source>
        <dbReference type="EMBL" id="OAH53951.1"/>
    </source>
</evidence>
<dbReference type="InterPro" id="IPR011010">
    <property type="entry name" value="DNA_brk_join_enz"/>
</dbReference>